<evidence type="ECO:0000256" key="2">
    <source>
        <dbReference type="SAM" id="MobiDB-lite"/>
    </source>
</evidence>
<feature type="coiled-coil region" evidence="1">
    <location>
        <begin position="537"/>
        <end position="647"/>
    </location>
</feature>
<feature type="coiled-coil region" evidence="1">
    <location>
        <begin position="472"/>
        <end position="499"/>
    </location>
</feature>
<proteinExistence type="predicted"/>
<feature type="region of interest" description="Disordered" evidence="2">
    <location>
        <begin position="906"/>
        <end position="927"/>
    </location>
</feature>
<gene>
    <name evidence="3" type="ORF">WJX84_006054</name>
</gene>
<keyword evidence="4" id="KW-1185">Reference proteome</keyword>
<dbReference type="EMBL" id="JALJOV010000021">
    <property type="protein sequence ID" value="KAK9868595.1"/>
    <property type="molecule type" value="Genomic_DNA"/>
</dbReference>
<evidence type="ECO:0000313" key="3">
    <source>
        <dbReference type="EMBL" id="KAK9868595.1"/>
    </source>
</evidence>
<evidence type="ECO:0000256" key="1">
    <source>
        <dbReference type="SAM" id="Coils"/>
    </source>
</evidence>
<sequence length="939" mass="103553">MSDQAMSPCIHEFHDPPSWSPLSAKGARITAVHLNNVMGRSGLHSHQRHVQDLASRLAAHPFLQQDELLTVLKGSPWTAAFAEARQRELLESRANAAKRDNLQQQVRDMAVRMEKMAQTSEHMGAAQIKAEADAAAAARLASAAKAASDARIADVEKSRDYYKGLLETRSQEARGLEEALASQAAEWSKQGANSAAREQDLARGQAEARRALICIREELSGAQSALQEEQARCSRLQSSYASAQQGLGAASADIRQLESALAEADAERSDARTRYLRLGDKVEALLQAEATARSSAERDRGAARLAVQEAARDVEHMMGERHELQKQLGSGRKAHRKATKRLEAAEHEAATLGAELADASRQIAALRSQTEDLTAQGRTWREQAEASQKEVAACKQQLHEKLSSREQMKADCKRDAEEHVRLTIREQEIEYERKIQDLESANKRLLASDLIVRPDDFIARTEHTRLLETALAMKQAELNREVERRLSQQERDARFALDSKETEMRKTSASHVHQVEEEHAAEVKQLTEKLSHVAGESRRLQLQNEELQQSAEHYQHETVRLKAPCYSGSSAEHCQTEDKLERQVTDLQARADEAEATLAEQRISDASAIAASDSQHAALVSSMQERERQRADELKAARRAMQDLEDTHQAELLSLNAQAVMKGTLDLLAGPSGIAAERAALQSQSESIFNGACQRLHSQAVSKQQQEAQAALLGPIRQALQGSDPTASSLIQSRPSFLERLPSRRGSTAALVRMPFSSSSRQGSVARPAEPPGLAEVLQIAQQICELVRTRSTLEADVSRLREEAIAAAEAARTAAVEPLRADLENLKAELSGLQGQFLVEIEETRNAEAEKMASSEAAIQGRLRDAQRVIAQLQSTTTSLQEQLESEIGRRQALAEEMQHIQRDTSIASGLDVSTRRRGTDDGPTTLEHLKSRLQEYV</sequence>
<accession>A0AAW1TKA2</accession>
<feature type="coiled-coil region" evidence="1">
    <location>
        <begin position="307"/>
        <end position="376"/>
    </location>
</feature>
<comment type="caution">
    <text evidence="3">The sequence shown here is derived from an EMBL/GenBank/DDBJ whole genome shotgun (WGS) entry which is preliminary data.</text>
</comment>
<dbReference type="AlphaFoldDB" id="A0AAW1TKA2"/>
<protein>
    <submittedName>
        <fullName evidence="3">Uncharacterized protein</fullName>
    </submittedName>
</protein>
<feature type="coiled-coil region" evidence="1">
    <location>
        <begin position="247"/>
        <end position="274"/>
    </location>
</feature>
<name>A0AAW1TKA2_9CHLO</name>
<organism evidence="3 4">
    <name type="scientific">Apatococcus fuscideae</name>
    <dbReference type="NCBI Taxonomy" id="2026836"/>
    <lineage>
        <taxon>Eukaryota</taxon>
        <taxon>Viridiplantae</taxon>
        <taxon>Chlorophyta</taxon>
        <taxon>core chlorophytes</taxon>
        <taxon>Trebouxiophyceae</taxon>
        <taxon>Chlorellales</taxon>
        <taxon>Chlorellaceae</taxon>
        <taxon>Apatococcus</taxon>
    </lineage>
</organism>
<dbReference type="Proteomes" id="UP001485043">
    <property type="component" value="Unassembled WGS sequence"/>
</dbReference>
<reference evidence="3 4" key="1">
    <citation type="journal article" date="2024" name="Nat. Commun.">
        <title>Phylogenomics reveals the evolutionary origins of lichenization in chlorophyte algae.</title>
        <authorList>
            <person name="Puginier C."/>
            <person name="Libourel C."/>
            <person name="Otte J."/>
            <person name="Skaloud P."/>
            <person name="Haon M."/>
            <person name="Grisel S."/>
            <person name="Petersen M."/>
            <person name="Berrin J.G."/>
            <person name="Delaux P.M."/>
            <person name="Dal Grande F."/>
            <person name="Keller J."/>
        </authorList>
    </citation>
    <scope>NUCLEOTIDE SEQUENCE [LARGE SCALE GENOMIC DNA]</scope>
    <source>
        <strain evidence="3 4">SAG 2523</strain>
    </source>
</reference>
<evidence type="ECO:0000313" key="4">
    <source>
        <dbReference type="Proteomes" id="UP001485043"/>
    </source>
</evidence>
<keyword evidence="1" id="KW-0175">Coiled coil</keyword>